<accession>A0A1T5BM08</accession>
<dbReference type="PANTHER" id="PTHR43669:SF3">
    <property type="entry name" value="ALCOHOL DEHYDROGENASE, PUTATIVE (AFU_ORTHOLOGUE AFUA_3G03445)-RELATED"/>
    <property type="match status" value="1"/>
</dbReference>
<dbReference type="GO" id="GO:0016491">
    <property type="term" value="F:oxidoreductase activity"/>
    <property type="evidence" value="ECO:0007669"/>
    <property type="project" value="UniProtKB-KW"/>
</dbReference>
<dbReference type="STRING" id="651661.SAMN05660293_00445"/>
<organism evidence="3 4">
    <name type="scientific">Dyadobacter psychrophilus</name>
    <dbReference type="NCBI Taxonomy" id="651661"/>
    <lineage>
        <taxon>Bacteria</taxon>
        <taxon>Pseudomonadati</taxon>
        <taxon>Bacteroidota</taxon>
        <taxon>Cytophagia</taxon>
        <taxon>Cytophagales</taxon>
        <taxon>Spirosomataceae</taxon>
        <taxon>Dyadobacter</taxon>
    </lineage>
</organism>
<evidence type="ECO:0000256" key="1">
    <source>
        <dbReference type="ARBA" id="ARBA00006484"/>
    </source>
</evidence>
<dbReference type="Proteomes" id="UP000190897">
    <property type="component" value="Unassembled WGS sequence"/>
</dbReference>
<reference evidence="4" key="1">
    <citation type="submission" date="2017-02" db="EMBL/GenBank/DDBJ databases">
        <authorList>
            <person name="Varghese N."/>
            <person name="Submissions S."/>
        </authorList>
    </citation>
    <scope>NUCLEOTIDE SEQUENCE [LARGE SCALE GENOMIC DNA]</scope>
    <source>
        <strain evidence="4">DSM 22270</strain>
    </source>
</reference>
<keyword evidence="2" id="KW-0560">Oxidoreductase</keyword>
<protein>
    <submittedName>
        <fullName evidence="3">Short-chain dehydrogenase</fullName>
    </submittedName>
</protein>
<dbReference type="InterPro" id="IPR036291">
    <property type="entry name" value="NAD(P)-bd_dom_sf"/>
</dbReference>
<dbReference type="Gene3D" id="3.40.50.720">
    <property type="entry name" value="NAD(P)-binding Rossmann-like Domain"/>
    <property type="match status" value="1"/>
</dbReference>
<gene>
    <name evidence="3" type="ORF">SAMN05660293_00445</name>
</gene>
<dbReference type="InterPro" id="IPR002347">
    <property type="entry name" value="SDR_fam"/>
</dbReference>
<comment type="similarity">
    <text evidence="1">Belongs to the short-chain dehydrogenases/reductases (SDR) family.</text>
</comment>
<proteinExistence type="inferred from homology"/>
<dbReference type="SUPFAM" id="SSF51735">
    <property type="entry name" value="NAD(P)-binding Rossmann-fold domains"/>
    <property type="match status" value="1"/>
</dbReference>
<evidence type="ECO:0000313" key="3">
    <source>
        <dbReference type="EMBL" id="SKB48050.1"/>
    </source>
</evidence>
<evidence type="ECO:0000313" key="4">
    <source>
        <dbReference type="Proteomes" id="UP000190897"/>
    </source>
</evidence>
<dbReference type="AlphaFoldDB" id="A0A1T5BM08"/>
<dbReference type="RefSeq" id="WP_082213032.1">
    <property type="nucleotide sequence ID" value="NZ_FUZA01000001.1"/>
</dbReference>
<dbReference type="OrthoDB" id="9810908at2"/>
<name>A0A1T5BM08_9BACT</name>
<dbReference type="EMBL" id="FUZA01000001">
    <property type="protein sequence ID" value="SKB48050.1"/>
    <property type="molecule type" value="Genomic_DNA"/>
</dbReference>
<dbReference type="PANTHER" id="PTHR43669">
    <property type="entry name" value="5-KETO-D-GLUCONATE 5-REDUCTASE"/>
    <property type="match status" value="1"/>
</dbReference>
<dbReference type="Pfam" id="PF00106">
    <property type="entry name" value="adh_short"/>
    <property type="match status" value="1"/>
</dbReference>
<keyword evidence="4" id="KW-1185">Reference proteome</keyword>
<sequence>MENILITGGTGNLGQTVVKTLSDQGYHLHLAVRKDVGANAANVSYYQTNISDDGQAEAFVQKILSGNVAINAGVFLAGGFEPGNLAKASMDDITRMININFATAFNVAQKLIAHYKTVGGGKLIFIGAKAAMDFKIAGNSLAYSLSKQLLYNFSELINESEKSAGITPHILLPGIIDTATNREVMPDADFSKWISPDVIAQTIGNIISGKEARNVIVF</sequence>
<evidence type="ECO:0000256" key="2">
    <source>
        <dbReference type="ARBA" id="ARBA00023002"/>
    </source>
</evidence>
<dbReference type="PRINTS" id="PR00081">
    <property type="entry name" value="GDHRDH"/>
</dbReference>